<gene>
    <name evidence="1" type="ORF">Amac_009760</name>
</gene>
<sequence>MTATTAQIPAGDLKIDDHVMWLTPDSISKTARILNVQESSDFPGYVEITEGPDEQNRWWPGARRTRRFPKGRLVAVRIPAERLTDGVGFQVVNVINPRTGELVRQLRHYGTVAQARAKAELGYVHDTDPRWLELRAIVLG</sequence>
<dbReference type="Proteomes" id="UP000331127">
    <property type="component" value="Unassembled WGS sequence"/>
</dbReference>
<evidence type="ECO:0000313" key="1">
    <source>
        <dbReference type="EMBL" id="GES07381.1"/>
    </source>
</evidence>
<reference evidence="1 2" key="1">
    <citation type="submission" date="2019-10" db="EMBL/GenBank/DDBJ databases">
        <title>Whole genome shotgun sequence of Acrocarpospora macrocephala NBRC 16266.</title>
        <authorList>
            <person name="Ichikawa N."/>
            <person name="Kimura A."/>
            <person name="Kitahashi Y."/>
            <person name="Komaki H."/>
            <person name="Oguchi A."/>
        </authorList>
    </citation>
    <scope>NUCLEOTIDE SEQUENCE [LARGE SCALE GENOMIC DNA]</scope>
    <source>
        <strain evidence="1 2">NBRC 16266</strain>
    </source>
</reference>
<dbReference type="OrthoDB" id="3542066at2"/>
<keyword evidence="2" id="KW-1185">Reference proteome</keyword>
<name>A0A5M3WJL7_9ACTN</name>
<comment type="caution">
    <text evidence="1">The sequence shown here is derived from an EMBL/GenBank/DDBJ whole genome shotgun (WGS) entry which is preliminary data.</text>
</comment>
<proteinExistence type="predicted"/>
<evidence type="ECO:0000313" key="2">
    <source>
        <dbReference type="Proteomes" id="UP000331127"/>
    </source>
</evidence>
<accession>A0A5M3WJL7</accession>
<organism evidence="1 2">
    <name type="scientific">Acrocarpospora macrocephala</name>
    <dbReference type="NCBI Taxonomy" id="150177"/>
    <lineage>
        <taxon>Bacteria</taxon>
        <taxon>Bacillati</taxon>
        <taxon>Actinomycetota</taxon>
        <taxon>Actinomycetes</taxon>
        <taxon>Streptosporangiales</taxon>
        <taxon>Streptosporangiaceae</taxon>
        <taxon>Acrocarpospora</taxon>
    </lineage>
</organism>
<dbReference type="AlphaFoldDB" id="A0A5M3WJL7"/>
<protein>
    <submittedName>
        <fullName evidence="1">Uncharacterized protein</fullName>
    </submittedName>
</protein>
<dbReference type="RefSeq" id="WP_155353094.1">
    <property type="nucleotide sequence ID" value="NZ_BAAAHL010000012.1"/>
</dbReference>
<dbReference type="EMBL" id="BLAE01000006">
    <property type="protein sequence ID" value="GES07381.1"/>
    <property type="molecule type" value="Genomic_DNA"/>
</dbReference>